<sequence length="206" mass="21535">MTRGTVSVESHRSAPVSLLARFALLVIVPLAIVPLVGVIVALPTGWSTAQAQVGFDRGGAAYTTFPVRSADPAACAARCERDARCRAWSFAYPTAEAGAVCRLKAQVETAKADPCCASGVKGAGVTETNDGGGEIGIDRAGGDYQTLDLAADASWPVCKAACEGESRCRAWTFLRAGYVGPTPRCYLKTRIPAPRKRPCCVSGVVK</sequence>
<dbReference type="Pfam" id="PF14295">
    <property type="entry name" value="PAN_4"/>
    <property type="match status" value="2"/>
</dbReference>
<evidence type="ECO:0000256" key="1">
    <source>
        <dbReference type="SAM" id="Phobius"/>
    </source>
</evidence>
<feature type="domain" description="Apple" evidence="2">
    <location>
        <begin position="137"/>
        <end position="188"/>
    </location>
</feature>
<dbReference type="Proteomes" id="UP001597314">
    <property type="component" value="Unassembled WGS sequence"/>
</dbReference>
<dbReference type="Gene3D" id="3.50.4.10">
    <property type="entry name" value="Hepatocyte Growth Factor"/>
    <property type="match status" value="2"/>
</dbReference>
<dbReference type="EMBL" id="JBHUIW010000003">
    <property type="protein sequence ID" value="MFD2181293.1"/>
    <property type="molecule type" value="Genomic_DNA"/>
</dbReference>
<evidence type="ECO:0000259" key="2">
    <source>
        <dbReference type="Pfam" id="PF14295"/>
    </source>
</evidence>
<keyword evidence="1" id="KW-0812">Transmembrane</keyword>
<reference evidence="4" key="1">
    <citation type="journal article" date="2019" name="Int. J. Syst. Evol. Microbiol.">
        <title>The Global Catalogue of Microorganisms (GCM) 10K type strain sequencing project: providing services to taxonomists for standard genome sequencing and annotation.</title>
        <authorList>
            <consortium name="The Broad Institute Genomics Platform"/>
            <consortium name="The Broad Institute Genome Sequencing Center for Infectious Disease"/>
            <person name="Wu L."/>
            <person name="Ma J."/>
        </authorList>
    </citation>
    <scope>NUCLEOTIDE SEQUENCE [LARGE SCALE GENOMIC DNA]</scope>
    <source>
        <strain evidence="4">CGMCC 1.6774</strain>
    </source>
</reference>
<organism evidence="3 4">
    <name type="scientific">Rhodoplanes azumiensis</name>
    <dbReference type="NCBI Taxonomy" id="1897628"/>
    <lineage>
        <taxon>Bacteria</taxon>
        <taxon>Pseudomonadati</taxon>
        <taxon>Pseudomonadota</taxon>
        <taxon>Alphaproteobacteria</taxon>
        <taxon>Hyphomicrobiales</taxon>
        <taxon>Nitrobacteraceae</taxon>
        <taxon>Rhodoplanes</taxon>
    </lineage>
</organism>
<dbReference type="InterPro" id="IPR003609">
    <property type="entry name" value="Pan_app"/>
</dbReference>
<feature type="transmembrane region" description="Helical" evidence="1">
    <location>
        <begin position="20"/>
        <end position="42"/>
    </location>
</feature>
<gene>
    <name evidence="3" type="ORF">ACFSOX_03945</name>
</gene>
<evidence type="ECO:0000313" key="3">
    <source>
        <dbReference type="EMBL" id="MFD2181293.1"/>
    </source>
</evidence>
<protein>
    <submittedName>
        <fullName evidence="3">PAN domain-containing protein</fullName>
    </submittedName>
</protein>
<keyword evidence="1" id="KW-0472">Membrane</keyword>
<feature type="domain" description="Apple" evidence="2">
    <location>
        <begin position="55"/>
        <end position="104"/>
    </location>
</feature>
<accession>A0ABW5AED2</accession>
<name>A0ABW5AED2_9BRAD</name>
<comment type="caution">
    <text evidence="3">The sequence shown here is derived from an EMBL/GenBank/DDBJ whole genome shotgun (WGS) entry which is preliminary data.</text>
</comment>
<evidence type="ECO:0000313" key="4">
    <source>
        <dbReference type="Proteomes" id="UP001597314"/>
    </source>
</evidence>
<keyword evidence="4" id="KW-1185">Reference proteome</keyword>
<proteinExistence type="predicted"/>
<dbReference type="RefSeq" id="WP_378476485.1">
    <property type="nucleotide sequence ID" value="NZ_JBHUIW010000003.1"/>
</dbReference>
<keyword evidence="1" id="KW-1133">Transmembrane helix</keyword>